<dbReference type="AlphaFoldDB" id="A0A7K0DDU1"/>
<name>A0A7K0DDU1_9NOCA</name>
<proteinExistence type="predicted"/>
<accession>A0A7K0DDU1</accession>
<dbReference type="RefSeq" id="WP_153415577.1">
    <property type="nucleotide sequence ID" value="NZ_WEGK01000023.1"/>
</dbReference>
<reference evidence="1 2" key="1">
    <citation type="submission" date="2019-10" db="EMBL/GenBank/DDBJ databases">
        <title>Nocardia macrotermitis sp. nov. and Nocardia aurantia sp. nov., isolated from the gut of fungus growing-termite Macrotermes natalensis.</title>
        <authorList>
            <person name="Benndorf R."/>
            <person name="Schwitalla J."/>
            <person name="Martin K."/>
            <person name="De Beer W."/>
            <person name="Kaster A.-K."/>
            <person name="Vollmers J."/>
            <person name="Poulsen M."/>
            <person name="Beemelmanns C."/>
        </authorList>
    </citation>
    <scope>NUCLEOTIDE SEQUENCE [LARGE SCALE GENOMIC DNA]</scope>
    <source>
        <strain evidence="1 2">RB20</strain>
    </source>
</reference>
<organism evidence="1 2">
    <name type="scientific">Nocardia macrotermitis</name>
    <dbReference type="NCBI Taxonomy" id="2585198"/>
    <lineage>
        <taxon>Bacteria</taxon>
        <taxon>Bacillati</taxon>
        <taxon>Actinomycetota</taxon>
        <taxon>Actinomycetes</taxon>
        <taxon>Mycobacteriales</taxon>
        <taxon>Nocardiaceae</taxon>
        <taxon>Nocardia</taxon>
    </lineage>
</organism>
<evidence type="ECO:0000313" key="2">
    <source>
        <dbReference type="Proteomes" id="UP000438448"/>
    </source>
</evidence>
<keyword evidence="2" id="KW-1185">Reference proteome</keyword>
<dbReference type="OrthoDB" id="4554204at2"/>
<protein>
    <submittedName>
        <fullName evidence="1">Uncharacterized protein</fullName>
    </submittedName>
</protein>
<gene>
    <name evidence="1" type="ORF">NRB20_69710</name>
</gene>
<dbReference type="Proteomes" id="UP000438448">
    <property type="component" value="Unassembled WGS sequence"/>
</dbReference>
<evidence type="ECO:0000313" key="1">
    <source>
        <dbReference type="EMBL" id="MQY23838.1"/>
    </source>
</evidence>
<dbReference type="EMBL" id="WEGK01000023">
    <property type="protein sequence ID" value="MQY23838.1"/>
    <property type="molecule type" value="Genomic_DNA"/>
</dbReference>
<comment type="caution">
    <text evidence="1">The sequence shown here is derived from an EMBL/GenBank/DDBJ whole genome shotgun (WGS) entry which is preliminary data.</text>
</comment>
<sequence>MADLPDKGQKDAQAAYAAAKAGHFVMPVDSAKRLAAASDKLIAGLEDEIDASDPLIHVTGFPDLPSGRALAQGFGAKGQEYITTLKALKLVTMQNKAAWLAAGKLVEADAANAAALKFSAQALEGNA</sequence>